<keyword evidence="2" id="KW-1133">Transmembrane helix</keyword>
<accession>A0AAD4NAF5</accession>
<evidence type="ECO:0000313" key="3">
    <source>
        <dbReference type="EMBL" id="KAI1723327.1"/>
    </source>
</evidence>
<comment type="caution">
    <text evidence="3">The sequence shown here is derived from an EMBL/GenBank/DDBJ whole genome shotgun (WGS) entry which is preliminary data.</text>
</comment>
<dbReference type="Proteomes" id="UP001201812">
    <property type="component" value="Unassembled WGS sequence"/>
</dbReference>
<dbReference type="EMBL" id="JAKKPZ010000003">
    <property type="protein sequence ID" value="KAI1723327.1"/>
    <property type="molecule type" value="Genomic_DNA"/>
</dbReference>
<keyword evidence="2" id="KW-0812">Transmembrane</keyword>
<proteinExistence type="predicted"/>
<feature type="transmembrane region" description="Helical" evidence="2">
    <location>
        <begin position="163"/>
        <end position="189"/>
    </location>
</feature>
<organism evidence="3 4">
    <name type="scientific">Ditylenchus destructor</name>
    <dbReference type="NCBI Taxonomy" id="166010"/>
    <lineage>
        <taxon>Eukaryota</taxon>
        <taxon>Metazoa</taxon>
        <taxon>Ecdysozoa</taxon>
        <taxon>Nematoda</taxon>
        <taxon>Chromadorea</taxon>
        <taxon>Rhabditida</taxon>
        <taxon>Tylenchina</taxon>
        <taxon>Tylenchomorpha</taxon>
        <taxon>Sphaerularioidea</taxon>
        <taxon>Anguinidae</taxon>
        <taxon>Anguininae</taxon>
        <taxon>Ditylenchus</taxon>
    </lineage>
</organism>
<feature type="region of interest" description="Disordered" evidence="1">
    <location>
        <begin position="53"/>
        <end position="75"/>
    </location>
</feature>
<protein>
    <submittedName>
        <fullName evidence="3">Ectonucleotide pyrophosphatase/phosphodiesterase C27A7.1</fullName>
    </submittedName>
</protein>
<dbReference type="AlphaFoldDB" id="A0AAD4NAF5"/>
<keyword evidence="4" id="KW-1185">Reference proteome</keyword>
<evidence type="ECO:0000313" key="4">
    <source>
        <dbReference type="Proteomes" id="UP001201812"/>
    </source>
</evidence>
<sequence>MRWQLSGWHLSGGRCLDALELYHDKECELLADEDIAIDRDIGLCKQRRGRCRGSYNQSKAGLDRRHQDLEAATPEKRERISDRIMRIFGVKKPWATEDDFDDDDERAPMLAAMQDRHSSNRVHDVIEMSDPRNGEKKQQQSPSSVSSCQISTLLQNIRSKFRVLYVSIGILLFIVLMVLFCVLVLLFAMSKMDDRYEQMLNASATHSENFMRFYEEVMHYRTSPYVTTNSIIDRLTPEQLAMAKAAGILPIQGQSNENVSEKMSPIMPNNDNLPTFFPKHNRIDEQQTTKTEGLYRQHWHDPTCNIQCKKQDVTIPPLLVISLDGFANEYLKRSIVHSLESFADCGATAEVRFHL</sequence>
<keyword evidence="2" id="KW-0472">Membrane</keyword>
<feature type="compositionally biased region" description="Basic and acidic residues" evidence="1">
    <location>
        <begin position="61"/>
        <end position="75"/>
    </location>
</feature>
<evidence type="ECO:0000256" key="2">
    <source>
        <dbReference type="SAM" id="Phobius"/>
    </source>
</evidence>
<evidence type="ECO:0000256" key="1">
    <source>
        <dbReference type="SAM" id="MobiDB-lite"/>
    </source>
</evidence>
<reference evidence="3" key="1">
    <citation type="submission" date="2022-01" db="EMBL/GenBank/DDBJ databases">
        <title>Genome Sequence Resource for Two Populations of Ditylenchus destructor, the Migratory Endoparasitic Phytonematode.</title>
        <authorList>
            <person name="Zhang H."/>
            <person name="Lin R."/>
            <person name="Xie B."/>
        </authorList>
    </citation>
    <scope>NUCLEOTIDE SEQUENCE</scope>
    <source>
        <strain evidence="3">BazhouSP</strain>
    </source>
</reference>
<gene>
    <name evidence="3" type="ORF">DdX_03481</name>
</gene>
<name>A0AAD4NAF5_9BILA</name>